<dbReference type="FunFam" id="2.30.30.490:FF:000056">
    <property type="entry name" value="Ash1 (absent, small, or homeotic)-like"/>
    <property type="match status" value="1"/>
</dbReference>
<evidence type="ECO:0000313" key="5">
    <source>
        <dbReference type="EMBL" id="RMB93907.1"/>
    </source>
</evidence>
<sequence length="292" mass="34402">MRDSRRTPDGHPVRQSYRLLSHINRDKLDIFRIEKLWKNDKEERFAFGHHYFRPHETHHSPSRKFYHNELFRVPLYEIIPLEAVVGTCCVLDLYTYCKGRPKGVKEQDVYICDYRLDKSAHLFYKIHRNRYPVCTKPYAFDHFPKKLTPKRDFSPHYVPDNYKRNGGRSSWKSDRSKPQIKDLNQEEDSLPLLEEVLGAPEQAPGELPSPEEPDKEPLPGESCDAEKKGDESPSDTRPLCSPEERRHLQRERLNQILLNLLEKSQGKTVRVQALLAQPRLSCRLWARFVELC</sequence>
<evidence type="ECO:0000259" key="4">
    <source>
        <dbReference type="PROSITE" id="PS51038"/>
    </source>
</evidence>
<dbReference type="Gene3D" id="2.30.30.490">
    <property type="match status" value="1"/>
</dbReference>
<reference evidence="5 6" key="1">
    <citation type="submission" date="2018-07" db="EMBL/GenBank/DDBJ databases">
        <title>A high quality draft genome assembly of the barn swallow (H. rustica rustica).</title>
        <authorList>
            <person name="Formenti G."/>
            <person name="Chiara M."/>
            <person name="Poveda L."/>
            <person name="Francoijs K.-J."/>
            <person name="Bonisoli-Alquati A."/>
            <person name="Canova L."/>
            <person name="Gianfranceschi L."/>
            <person name="Horner D.S."/>
            <person name="Saino N."/>
        </authorList>
    </citation>
    <scope>NUCLEOTIDE SEQUENCE [LARGE SCALE GENOMIC DNA]</scope>
    <source>
        <strain evidence="5">Chelidonia</strain>
        <tissue evidence="5">Blood</tissue>
    </source>
</reference>
<dbReference type="CDD" id="cd04717">
    <property type="entry name" value="BAH_polybromo"/>
    <property type="match status" value="1"/>
</dbReference>
<comment type="subcellular location">
    <subcellularLocation>
        <location evidence="1">Nucleus</location>
    </subcellularLocation>
</comment>
<gene>
    <name evidence="5" type="ORF">DUI87_29643</name>
</gene>
<dbReference type="GO" id="GO:0006355">
    <property type="term" value="P:regulation of DNA-templated transcription"/>
    <property type="evidence" value="ECO:0007669"/>
    <property type="project" value="TreeGrafter"/>
</dbReference>
<dbReference type="GO" id="GO:0042800">
    <property type="term" value="F:histone H3K4 methyltransferase activity"/>
    <property type="evidence" value="ECO:0007669"/>
    <property type="project" value="TreeGrafter"/>
</dbReference>
<dbReference type="OrthoDB" id="9217677at2759"/>
<dbReference type="EMBL" id="QRBI01000202">
    <property type="protein sequence ID" value="RMB93907.1"/>
    <property type="molecule type" value="Genomic_DNA"/>
</dbReference>
<dbReference type="PROSITE" id="PS51038">
    <property type="entry name" value="BAH"/>
    <property type="match status" value="1"/>
</dbReference>
<feature type="domain" description="BAH" evidence="4">
    <location>
        <begin position="11"/>
        <end position="127"/>
    </location>
</feature>
<dbReference type="InterPro" id="IPR001025">
    <property type="entry name" value="BAH_dom"/>
</dbReference>
<feature type="region of interest" description="Disordered" evidence="3">
    <location>
        <begin position="154"/>
        <end position="188"/>
    </location>
</feature>
<protein>
    <recommendedName>
        <fullName evidence="4">BAH domain-containing protein</fullName>
    </recommendedName>
</protein>
<dbReference type="InterPro" id="IPR043151">
    <property type="entry name" value="BAH_sf"/>
</dbReference>
<accession>A0A3M0IYU0</accession>
<dbReference type="GO" id="GO:0003682">
    <property type="term" value="F:chromatin binding"/>
    <property type="evidence" value="ECO:0007669"/>
    <property type="project" value="InterPro"/>
</dbReference>
<dbReference type="SMART" id="SM00439">
    <property type="entry name" value="BAH"/>
    <property type="match status" value="1"/>
</dbReference>
<dbReference type="PANTHER" id="PTHR46147">
    <property type="entry name" value="HISTONE-LYSINE N-METHYLTRANSFERASE ASH1"/>
    <property type="match status" value="1"/>
</dbReference>
<dbReference type="AlphaFoldDB" id="A0A3M0IYU0"/>
<evidence type="ECO:0000256" key="3">
    <source>
        <dbReference type="SAM" id="MobiDB-lite"/>
    </source>
</evidence>
<organism evidence="5 6">
    <name type="scientific">Hirundo rustica rustica</name>
    <dbReference type="NCBI Taxonomy" id="333673"/>
    <lineage>
        <taxon>Eukaryota</taxon>
        <taxon>Metazoa</taxon>
        <taxon>Chordata</taxon>
        <taxon>Craniata</taxon>
        <taxon>Vertebrata</taxon>
        <taxon>Euteleostomi</taxon>
        <taxon>Archelosauria</taxon>
        <taxon>Archosauria</taxon>
        <taxon>Dinosauria</taxon>
        <taxon>Saurischia</taxon>
        <taxon>Theropoda</taxon>
        <taxon>Coelurosauria</taxon>
        <taxon>Aves</taxon>
        <taxon>Neognathae</taxon>
        <taxon>Neoaves</taxon>
        <taxon>Telluraves</taxon>
        <taxon>Australaves</taxon>
        <taxon>Passeriformes</taxon>
        <taxon>Sylvioidea</taxon>
        <taxon>Hirundinidae</taxon>
        <taxon>Hirundo</taxon>
    </lineage>
</organism>
<dbReference type="PANTHER" id="PTHR46147:SF1">
    <property type="entry name" value="HISTONE-LYSINE N-METHYLTRANSFERASE ASH1L"/>
    <property type="match status" value="1"/>
</dbReference>
<feature type="compositionally biased region" description="Basic and acidic residues" evidence="3">
    <location>
        <begin position="171"/>
        <end position="184"/>
    </location>
</feature>
<comment type="caution">
    <text evidence="5">The sequence shown here is derived from an EMBL/GenBank/DDBJ whole genome shotgun (WGS) entry which is preliminary data.</text>
</comment>
<dbReference type="GO" id="GO:0005654">
    <property type="term" value="C:nucleoplasm"/>
    <property type="evidence" value="ECO:0007669"/>
    <property type="project" value="TreeGrafter"/>
</dbReference>
<keyword evidence="2" id="KW-0539">Nucleus</keyword>
<name>A0A3M0IYU0_HIRRU</name>
<dbReference type="STRING" id="333673.A0A3M0IYU0"/>
<dbReference type="Proteomes" id="UP000269221">
    <property type="component" value="Unassembled WGS sequence"/>
</dbReference>
<dbReference type="Pfam" id="PF01426">
    <property type="entry name" value="BAH"/>
    <property type="match status" value="1"/>
</dbReference>
<evidence type="ECO:0000256" key="2">
    <source>
        <dbReference type="ARBA" id="ARBA00023242"/>
    </source>
</evidence>
<proteinExistence type="predicted"/>
<evidence type="ECO:0000256" key="1">
    <source>
        <dbReference type="ARBA" id="ARBA00004123"/>
    </source>
</evidence>
<keyword evidence="6" id="KW-1185">Reference proteome</keyword>
<evidence type="ECO:0000313" key="6">
    <source>
        <dbReference type="Proteomes" id="UP000269221"/>
    </source>
</evidence>
<feature type="region of interest" description="Disordered" evidence="3">
    <location>
        <begin position="201"/>
        <end position="242"/>
    </location>
</feature>